<name>A0ABV7VJQ0_9PROT</name>
<evidence type="ECO:0000313" key="1">
    <source>
        <dbReference type="EMBL" id="MFC3677741.1"/>
    </source>
</evidence>
<dbReference type="Proteomes" id="UP001595711">
    <property type="component" value="Unassembled WGS sequence"/>
</dbReference>
<keyword evidence="2" id="KW-1185">Reference proteome</keyword>
<evidence type="ECO:0000313" key="2">
    <source>
        <dbReference type="Proteomes" id="UP001595711"/>
    </source>
</evidence>
<comment type="caution">
    <text evidence="1">The sequence shown here is derived from an EMBL/GenBank/DDBJ whole genome shotgun (WGS) entry which is preliminary data.</text>
</comment>
<reference evidence="2" key="1">
    <citation type="journal article" date="2019" name="Int. J. Syst. Evol. Microbiol.">
        <title>The Global Catalogue of Microorganisms (GCM) 10K type strain sequencing project: providing services to taxonomists for standard genome sequencing and annotation.</title>
        <authorList>
            <consortium name="The Broad Institute Genomics Platform"/>
            <consortium name="The Broad Institute Genome Sequencing Center for Infectious Disease"/>
            <person name="Wu L."/>
            <person name="Ma J."/>
        </authorList>
    </citation>
    <scope>NUCLEOTIDE SEQUENCE [LARGE SCALE GENOMIC DNA]</scope>
    <source>
        <strain evidence="2">KCTC 42182</strain>
    </source>
</reference>
<protein>
    <submittedName>
        <fullName evidence="1">Uncharacterized protein</fullName>
    </submittedName>
</protein>
<gene>
    <name evidence="1" type="ORF">ACFOOQ_19470</name>
</gene>
<dbReference type="RefSeq" id="WP_379729332.1">
    <property type="nucleotide sequence ID" value="NZ_JBHRYJ010000005.1"/>
</dbReference>
<proteinExistence type="predicted"/>
<dbReference type="EMBL" id="JBHRYJ010000005">
    <property type="protein sequence ID" value="MFC3677741.1"/>
    <property type="molecule type" value="Genomic_DNA"/>
</dbReference>
<sequence>MADDRVISDREIWATAGLLLQEYGDMASFEASKKADSLLDAGDMAGQRVWLRVVRAIISMTDTEGATPN</sequence>
<accession>A0ABV7VJQ0</accession>
<organism evidence="1 2">
    <name type="scientific">Ferrovibrio xuzhouensis</name>
    <dbReference type="NCBI Taxonomy" id="1576914"/>
    <lineage>
        <taxon>Bacteria</taxon>
        <taxon>Pseudomonadati</taxon>
        <taxon>Pseudomonadota</taxon>
        <taxon>Alphaproteobacteria</taxon>
        <taxon>Rhodospirillales</taxon>
        <taxon>Rhodospirillaceae</taxon>
        <taxon>Ferrovibrio</taxon>
    </lineage>
</organism>